<dbReference type="InterPro" id="IPR015871">
    <property type="entry name" value="TFIIA_gsu_C"/>
</dbReference>
<feature type="region of interest" description="Disordered" evidence="11">
    <location>
        <begin position="249"/>
        <end position="310"/>
    </location>
</feature>
<dbReference type="PANTHER" id="PTHR10966">
    <property type="entry name" value="TRANSCRIPTION INITIATION FACTOR IIA SUBUNIT 2"/>
    <property type="match status" value="1"/>
</dbReference>
<evidence type="ECO:0000259" key="13">
    <source>
        <dbReference type="Pfam" id="PF02751"/>
    </source>
</evidence>
<name>A0A8H4H8C0_9EURO</name>
<dbReference type="FunFam" id="1.10.287.190:FF:000001">
    <property type="entry name" value="Transcription initiation factor IIA subunit 2"/>
    <property type="match status" value="1"/>
</dbReference>
<feature type="domain" description="Transcription initiation factor IIA gamma subunit N-terminal" evidence="12">
    <location>
        <begin position="6"/>
        <end position="52"/>
    </location>
</feature>
<organism evidence="14 15">
    <name type="scientific">Aspergillus fumigatiaffinis</name>
    <dbReference type="NCBI Taxonomy" id="340414"/>
    <lineage>
        <taxon>Eukaryota</taxon>
        <taxon>Fungi</taxon>
        <taxon>Dikarya</taxon>
        <taxon>Ascomycota</taxon>
        <taxon>Pezizomycotina</taxon>
        <taxon>Eurotiomycetes</taxon>
        <taxon>Eurotiomycetidae</taxon>
        <taxon>Eurotiales</taxon>
        <taxon>Aspergillaceae</taxon>
        <taxon>Aspergillus</taxon>
        <taxon>Aspergillus subgen. Fumigati</taxon>
    </lineage>
</organism>
<feature type="compositionally biased region" description="Polar residues" evidence="11">
    <location>
        <begin position="466"/>
        <end position="481"/>
    </location>
</feature>
<evidence type="ECO:0000313" key="14">
    <source>
        <dbReference type="EMBL" id="KAF4244899.1"/>
    </source>
</evidence>
<feature type="region of interest" description="Disordered" evidence="11">
    <location>
        <begin position="337"/>
        <end position="494"/>
    </location>
</feature>
<dbReference type="Pfam" id="PF02751">
    <property type="entry name" value="TFIIA_gamma_C"/>
    <property type="match status" value="1"/>
</dbReference>
<keyword evidence="5" id="KW-0804">Transcription</keyword>
<evidence type="ECO:0000256" key="10">
    <source>
        <dbReference type="ARBA" id="ARBA00063181"/>
    </source>
</evidence>
<feature type="domain" description="Transcription initiation factor IIA gamma subunit C-terminal" evidence="13">
    <location>
        <begin position="63"/>
        <end position="100"/>
    </location>
</feature>
<evidence type="ECO:0000256" key="2">
    <source>
        <dbReference type="ARBA" id="ARBA00007675"/>
    </source>
</evidence>
<dbReference type="EMBL" id="JAAAPX010000004">
    <property type="protein sequence ID" value="KAF4244899.1"/>
    <property type="molecule type" value="Genomic_DNA"/>
</dbReference>
<protein>
    <recommendedName>
        <fullName evidence="3">Transcription initiation factor IIA subunit 2</fullName>
    </recommendedName>
    <alternativeName>
        <fullName evidence="9">General transcription factor IIA subunit 2</fullName>
    </alternativeName>
    <alternativeName>
        <fullName evidence="8">Transcription initiation factor IIA small chain</fullName>
    </alternativeName>
</protein>
<feature type="compositionally biased region" description="Acidic residues" evidence="11">
    <location>
        <begin position="290"/>
        <end position="301"/>
    </location>
</feature>
<dbReference type="SUPFAM" id="SSF47396">
    <property type="entry name" value="Transcription factor IIA (TFIIA), alpha-helical domain"/>
    <property type="match status" value="1"/>
</dbReference>
<dbReference type="Proteomes" id="UP000653565">
    <property type="component" value="Unassembled WGS sequence"/>
</dbReference>
<dbReference type="OrthoDB" id="5374569at2759"/>
<dbReference type="FunFam" id="2.30.18.10:FF:000003">
    <property type="entry name" value="Transcription initiation factor IIA subunit 2"/>
    <property type="match status" value="1"/>
</dbReference>
<dbReference type="GO" id="GO:0005672">
    <property type="term" value="C:transcription factor TFIIA complex"/>
    <property type="evidence" value="ECO:0007669"/>
    <property type="project" value="InterPro"/>
</dbReference>
<sequence>MSAQAYYELYRGSSLGLSLTDTLDDLINEGRIEPQLAMKILSTFDRVITEVLADKVRARLTFKGHLDTYRFCDEVWTFLIKDVTFKLDNQTTVTADKVKIKFSDVAFCLSRNFQRMQFNMPRTLPWLAGIGTKAEDAKSSPRRREVKHEKGSGHSAEETPKASKSTSRGDKRDFLRSSPSPPSSPIQRCPSEEYLIEGFDKDDIYMMVEDEFYAMAQMFTKHLHYAEYVKRKKEAKLQNAAAIKDLARPTDGVTPKSEETKRKEAAAALSARQRAGLEKMEGKRPQLDSDKEEDDTDEDDGLAGTSLGYLMTSPRKARSLVGMQGVKSSTRAAAGFVQASGSKRQKTNPDAHTHSSPKVEVEADDHAADATATEDDDLDVQITKSSTRPTAKKHSIGSDPSSPVLRTGSSTPQYTDNDDKGKRPVRVIHRTPPLGRSRRKVFFDDFDELPEPSNPNPSAHGRLKSHTANNTKDPNESGVNSKKSRLNEVPTFLF</sequence>
<dbReference type="CDD" id="cd10145">
    <property type="entry name" value="TFIIA_gamma_N"/>
    <property type="match status" value="1"/>
</dbReference>
<comment type="similarity">
    <text evidence="2">Belongs to the TFIIA subunit 2 family.</text>
</comment>
<comment type="subcellular location">
    <subcellularLocation>
        <location evidence="1">Nucleus</location>
    </subcellularLocation>
</comment>
<evidence type="ECO:0000313" key="15">
    <source>
        <dbReference type="Proteomes" id="UP000653565"/>
    </source>
</evidence>
<comment type="function">
    <text evidence="7">TFIIA is a component of the transcription machinery of RNA polymerase II and plays an important role in transcriptional activation. TFIIA in a complex with TBP mediates transcriptional activity.</text>
</comment>
<feature type="region of interest" description="Disordered" evidence="11">
    <location>
        <begin position="135"/>
        <end position="192"/>
    </location>
</feature>
<dbReference type="CDD" id="cd10014">
    <property type="entry name" value="TFIIA_gamma_C"/>
    <property type="match status" value="1"/>
</dbReference>
<evidence type="ECO:0000256" key="11">
    <source>
        <dbReference type="SAM" id="MobiDB-lite"/>
    </source>
</evidence>
<feature type="compositionally biased region" description="Basic and acidic residues" evidence="11">
    <location>
        <begin position="256"/>
        <end position="265"/>
    </location>
</feature>
<dbReference type="InterPro" id="IPR003194">
    <property type="entry name" value="TFIIA_gsu"/>
</dbReference>
<dbReference type="InterPro" id="IPR009083">
    <property type="entry name" value="TFIIA_a-hlx"/>
</dbReference>
<feature type="compositionally biased region" description="Basic and acidic residues" evidence="11">
    <location>
        <begin position="347"/>
        <end position="368"/>
    </location>
</feature>
<dbReference type="GO" id="GO:0006367">
    <property type="term" value="P:transcription initiation at RNA polymerase II promoter"/>
    <property type="evidence" value="ECO:0007669"/>
    <property type="project" value="InterPro"/>
</dbReference>
<comment type="caution">
    <text evidence="14">The sequence shown here is derived from an EMBL/GenBank/DDBJ whole genome shotgun (WGS) entry which is preliminary data.</text>
</comment>
<evidence type="ECO:0000256" key="9">
    <source>
        <dbReference type="ARBA" id="ARBA00032215"/>
    </source>
</evidence>
<evidence type="ECO:0000256" key="5">
    <source>
        <dbReference type="ARBA" id="ARBA00023163"/>
    </source>
</evidence>
<evidence type="ECO:0000256" key="8">
    <source>
        <dbReference type="ARBA" id="ARBA00029848"/>
    </source>
</evidence>
<evidence type="ECO:0000256" key="4">
    <source>
        <dbReference type="ARBA" id="ARBA00023015"/>
    </source>
</evidence>
<proteinExistence type="inferred from homology"/>
<accession>A0A8H4H8C0</accession>
<gene>
    <name evidence="14" type="ORF">CNMCM6805_007361</name>
</gene>
<dbReference type="SUPFAM" id="SSF50784">
    <property type="entry name" value="Transcription factor IIA (TFIIA), beta-barrel domain"/>
    <property type="match status" value="1"/>
</dbReference>
<dbReference type="InterPro" id="IPR015872">
    <property type="entry name" value="TFIIA_gsu_N"/>
</dbReference>
<dbReference type="InterPro" id="IPR009088">
    <property type="entry name" value="TFIIA_b-brl"/>
</dbReference>
<keyword evidence="15" id="KW-1185">Reference proteome</keyword>
<dbReference type="Gene3D" id="2.30.18.10">
    <property type="entry name" value="Transcription factor IIA (TFIIA), beta-barrel domain"/>
    <property type="match status" value="1"/>
</dbReference>
<feature type="compositionally biased region" description="Basic and acidic residues" evidence="11">
    <location>
        <begin position="275"/>
        <end position="289"/>
    </location>
</feature>
<reference evidence="14" key="1">
    <citation type="journal article" date="2020" name="bioRxiv">
        <title>Genomic and phenotypic heterogeneity of clinical isolates of the human pathogens Aspergillus fumigatus, Aspergillus lentulus and Aspergillus fumigatiaffinis.</title>
        <authorList>
            <person name="dos Santos R.A.C."/>
            <person name="Steenwyk J.L."/>
            <person name="Rivero-Menendez O."/>
            <person name="Mead M.E."/>
            <person name="Silva L.P."/>
            <person name="Bastos R.W."/>
            <person name="Alastruey-Izquierdo A."/>
            <person name="Goldman G.H."/>
            <person name="Rokas A."/>
        </authorList>
    </citation>
    <scope>NUCLEOTIDE SEQUENCE</scope>
    <source>
        <strain evidence="14">CNM-CM6805</strain>
    </source>
</reference>
<dbReference type="AlphaFoldDB" id="A0A8H4H8C0"/>
<evidence type="ECO:0000256" key="7">
    <source>
        <dbReference type="ARBA" id="ARBA00024733"/>
    </source>
</evidence>
<evidence type="ECO:0000256" key="6">
    <source>
        <dbReference type="ARBA" id="ARBA00023242"/>
    </source>
</evidence>
<dbReference type="Pfam" id="PF02268">
    <property type="entry name" value="TFIIA_gamma_N"/>
    <property type="match status" value="1"/>
</dbReference>
<keyword evidence="6" id="KW-0539">Nucleus</keyword>
<evidence type="ECO:0000256" key="3">
    <source>
        <dbReference type="ARBA" id="ARBA00019928"/>
    </source>
</evidence>
<reference evidence="14" key="2">
    <citation type="submission" date="2020-04" db="EMBL/GenBank/DDBJ databases">
        <authorList>
            <person name="Santos R.A.C."/>
            <person name="Steenwyk J.L."/>
            <person name="Rivero-Menendez O."/>
            <person name="Mead M.E."/>
            <person name="Silva L.P."/>
            <person name="Bastos R.W."/>
            <person name="Alastruey-Izquierdo A."/>
            <person name="Goldman G.H."/>
            <person name="Rokas A."/>
        </authorList>
    </citation>
    <scope>NUCLEOTIDE SEQUENCE</scope>
    <source>
        <strain evidence="14">CNM-CM6805</strain>
    </source>
</reference>
<evidence type="ECO:0000259" key="12">
    <source>
        <dbReference type="Pfam" id="PF02268"/>
    </source>
</evidence>
<evidence type="ECO:0000256" key="1">
    <source>
        <dbReference type="ARBA" id="ARBA00004123"/>
    </source>
</evidence>
<dbReference type="Gene3D" id="1.10.287.190">
    <property type="entry name" value="Transcription factor IIA gamma subunit, alpha-helical domain"/>
    <property type="match status" value="1"/>
</dbReference>
<feature type="compositionally biased region" description="Basic and acidic residues" evidence="11">
    <location>
        <begin position="135"/>
        <end position="175"/>
    </location>
</feature>
<comment type="subunit">
    <text evidence="10">TFIIA is a heterodimer composed of the large TOA1 and the small TOA2 subunits.</text>
</comment>
<keyword evidence="4" id="KW-0805">Transcription regulation</keyword>